<evidence type="ECO:0000256" key="1">
    <source>
        <dbReference type="ARBA" id="ARBA00006226"/>
    </source>
</evidence>
<dbReference type="PANTHER" id="PTHR33755:SF7">
    <property type="entry name" value="TOXIN MODULE OF TOXIN-ANTITOXIN SYSTEM RELE_STBE FAMILY"/>
    <property type="match status" value="1"/>
</dbReference>
<dbReference type="Gene3D" id="3.30.2310.20">
    <property type="entry name" value="RelE-like"/>
    <property type="match status" value="1"/>
</dbReference>
<sequence length="91" mass="11134">MEIFWTRKAQDDLERIYQFAMQYSRKHANDILDRLIEGTTSLGNCPAMGVYLTRYQPREVRKMIFDEYEVHYEIRGTAIYIVDLWHRREDR</sequence>
<dbReference type="RefSeq" id="WP_271283011.1">
    <property type="nucleotide sequence ID" value="NZ_JAMGZK010000050.1"/>
</dbReference>
<keyword evidence="4" id="KW-1185">Reference proteome</keyword>
<protein>
    <submittedName>
        <fullName evidence="3">Type II toxin-antitoxin system RelE/ParE family toxin</fullName>
    </submittedName>
</protein>
<comment type="caution">
    <text evidence="3">The sequence shown here is derived from an EMBL/GenBank/DDBJ whole genome shotgun (WGS) entry which is preliminary data.</text>
</comment>
<dbReference type="InterPro" id="IPR007712">
    <property type="entry name" value="RelE/ParE_toxin"/>
</dbReference>
<name>A0A9J6Q5H1_9ENTR</name>
<dbReference type="PANTHER" id="PTHR33755">
    <property type="entry name" value="TOXIN PARE1-RELATED"/>
    <property type="match status" value="1"/>
</dbReference>
<accession>A0A9J6Q5H1</accession>
<evidence type="ECO:0000256" key="2">
    <source>
        <dbReference type="ARBA" id="ARBA00022649"/>
    </source>
</evidence>
<proteinExistence type="inferred from homology"/>
<dbReference type="InterPro" id="IPR051803">
    <property type="entry name" value="TA_system_RelE-like_toxin"/>
</dbReference>
<evidence type="ECO:0000313" key="3">
    <source>
        <dbReference type="EMBL" id="MCU6665435.1"/>
    </source>
</evidence>
<dbReference type="InterPro" id="IPR035093">
    <property type="entry name" value="RelE/ParE_toxin_dom_sf"/>
</dbReference>
<gene>
    <name evidence="3" type="ORF">M8014_13905</name>
</gene>
<organism evidence="3 4">
    <name type="scientific">Silvania hatchlandensis</name>
    <dbReference type="NCBI Taxonomy" id="2926469"/>
    <lineage>
        <taxon>Bacteria</taxon>
        <taxon>Pseudomonadati</taxon>
        <taxon>Pseudomonadota</taxon>
        <taxon>Gammaproteobacteria</taxon>
        <taxon>Enterobacterales</taxon>
        <taxon>Enterobacteriaceae</taxon>
        <taxon>Silvania</taxon>
    </lineage>
</organism>
<evidence type="ECO:0000313" key="4">
    <source>
        <dbReference type="Proteomes" id="UP001063816"/>
    </source>
</evidence>
<dbReference type="AlphaFoldDB" id="A0A9J6Q5H1"/>
<dbReference type="Pfam" id="PF05016">
    <property type="entry name" value="ParE_toxin"/>
    <property type="match status" value="1"/>
</dbReference>
<dbReference type="Proteomes" id="UP001063816">
    <property type="component" value="Unassembled WGS sequence"/>
</dbReference>
<comment type="similarity">
    <text evidence="1">Belongs to the RelE toxin family.</text>
</comment>
<dbReference type="SUPFAM" id="SSF143011">
    <property type="entry name" value="RelE-like"/>
    <property type="match status" value="1"/>
</dbReference>
<dbReference type="EMBL" id="JAMGZK010000050">
    <property type="protein sequence ID" value="MCU6665435.1"/>
    <property type="molecule type" value="Genomic_DNA"/>
</dbReference>
<reference evidence="3" key="1">
    <citation type="submission" date="2022-05" db="EMBL/GenBank/DDBJ databases">
        <title>Description of a novel species of Leclercia; Leclercia tamurae and the Proposal for a Novel Genus Silvania gen. nov. Containing Two Novel Species Silvania hatchlandensis sp. nov. and Silvania confinis sp. nov. Isolated from the Rhizosphere of Oak.</title>
        <authorList>
            <person name="Maddock D.W."/>
            <person name="Brady C.L."/>
            <person name="Denman S."/>
            <person name="Arnold D."/>
        </authorList>
    </citation>
    <scope>NUCLEOTIDE SEQUENCE</scope>
    <source>
        <strain evidence="3">H19S6</strain>
    </source>
</reference>
<keyword evidence="2" id="KW-1277">Toxin-antitoxin system</keyword>